<organism evidence="2 3">
    <name type="scientific">Hibiscus sabdariffa</name>
    <name type="common">roselle</name>
    <dbReference type="NCBI Taxonomy" id="183260"/>
    <lineage>
        <taxon>Eukaryota</taxon>
        <taxon>Viridiplantae</taxon>
        <taxon>Streptophyta</taxon>
        <taxon>Embryophyta</taxon>
        <taxon>Tracheophyta</taxon>
        <taxon>Spermatophyta</taxon>
        <taxon>Magnoliopsida</taxon>
        <taxon>eudicotyledons</taxon>
        <taxon>Gunneridae</taxon>
        <taxon>Pentapetalae</taxon>
        <taxon>rosids</taxon>
        <taxon>malvids</taxon>
        <taxon>Malvales</taxon>
        <taxon>Malvaceae</taxon>
        <taxon>Malvoideae</taxon>
        <taxon>Hibiscus</taxon>
    </lineage>
</organism>
<protein>
    <recommendedName>
        <fullName evidence="1">Reverse transcriptase zinc-binding domain-containing protein</fullName>
    </recommendedName>
</protein>
<feature type="domain" description="Reverse transcriptase zinc-binding" evidence="1">
    <location>
        <begin position="188"/>
        <end position="259"/>
    </location>
</feature>
<proteinExistence type="predicted"/>
<sequence>MHTTVKELVAVHLGASGWNMVTAFFDIDDFEEVLQSFWRNNSKALPLKLEMLGTHLQNWGRNIIAKRRRLKVNLEKKLAELSSNDPDDDTLAELLEVKVVCDAIDSNHTLVVDLIDHDSHVWKECLIRQLFSNEQATQILNMHIPHNDTPGMIVWKADISGDYSVRSGYRLLIGAIEGFSLSLTNQRDIEAKSFFKSLWSLPLPPKIKIFFWRFSNNLIPTLVNLSNRRMNVNTSCNFCNLEVESVEHLSHSCPYVQQILYSLGIEPPIFNQEQSWLERLAGFFIKLSLLQRKLSTVSYWAIWFMRNQKMHKDLQENVRQTVNFISLQLTEFEALGAKSNPRAMTSYRWSPPRRGIIKANFDASVDAAHNSSVAGIILRNFE</sequence>
<evidence type="ECO:0000313" key="2">
    <source>
        <dbReference type="EMBL" id="KAK9042417.1"/>
    </source>
</evidence>
<dbReference type="Pfam" id="PF13966">
    <property type="entry name" value="zf-RVT"/>
    <property type="match status" value="1"/>
</dbReference>
<evidence type="ECO:0000313" key="3">
    <source>
        <dbReference type="Proteomes" id="UP001396334"/>
    </source>
</evidence>
<reference evidence="2 3" key="1">
    <citation type="journal article" date="2024" name="G3 (Bethesda)">
        <title>Genome assembly of Hibiscus sabdariffa L. provides insights into metabolisms of medicinal natural products.</title>
        <authorList>
            <person name="Kim T."/>
        </authorList>
    </citation>
    <scope>NUCLEOTIDE SEQUENCE [LARGE SCALE GENOMIC DNA]</scope>
    <source>
        <strain evidence="2">TK-2024</strain>
        <tissue evidence="2">Old leaves</tissue>
    </source>
</reference>
<dbReference type="Proteomes" id="UP001396334">
    <property type="component" value="Unassembled WGS sequence"/>
</dbReference>
<dbReference type="EMBL" id="JBBPBN010000004">
    <property type="protein sequence ID" value="KAK9042417.1"/>
    <property type="molecule type" value="Genomic_DNA"/>
</dbReference>
<keyword evidence="3" id="KW-1185">Reference proteome</keyword>
<name>A0ABR2TY71_9ROSI</name>
<dbReference type="InterPro" id="IPR026960">
    <property type="entry name" value="RVT-Znf"/>
</dbReference>
<evidence type="ECO:0000259" key="1">
    <source>
        <dbReference type="Pfam" id="PF13966"/>
    </source>
</evidence>
<comment type="caution">
    <text evidence="2">The sequence shown here is derived from an EMBL/GenBank/DDBJ whole genome shotgun (WGS) entry which is preliminary data.</text>
</comment>
<gene>
    <name evidence="2" type="ORF">V6N11_017492</name>
</gene>
<accession>A0ABR2TY71</accession>